<dbReference type="SUPFAM" id="SSF51621">
    <property type="entry name" value="Phosphoenolpyruvate/pyruvate domain"/>
    <property type="match status" value="1"/>
</dbReference>
<accession>A0A8J6JEZ7</accession>
<dbReference type="GO" id="GO:0016833">
    <property type="term" value="F:oxo-acid-lyase activity"/>
    <property type="evidence" value="ECO:0007669"/>
    <property type="project" value="UniProtKB-ARBA"/>
</dbReference>
<dbReference type="EMBL" id="JACOPQ010000015">
    <property type="protein sequence ID" value="MBC5738371.1"/>
    <property type="molecule type" value="Genomic_DNA"/>
</dbReference>
<dbReference type="PANTHER" id="PTHR42905:SF5">
    <property type="entry name" value="CARBOXYVINYL-CARBOXYPHOSPHONATE PHOSPHORYLMUTASE, CHLOROPLASTIC"/>
    <property type="match status" value="1"/>
</dbReference>
<dbReference type="PROSITE" id="PS00161">
    <property type="entry name" value="ISOCITRATE_LYASE"/>
    <property type="match status" value="1"/>
</dbReference>
<gene>
    <name evidence="1" type="ORF">H8S62_15275</name>
</gene>
<dbReference type="InterPro" id="IPR039556">
    <property type="entry name" value="ICL/PEPM"/>
</dbReference>
<comment type="caution">
    <text evidence="1">The sequence shown here is derived from an EMBL/GenBank/DDBJ whole genome shotgun (WGS) entry which is preliminary data.</text>
</comment>
<dbReference type="AlphaFoldDB" id="A0A8J6JEZ7"/>
<dbReference type="RefSeq" id="WP_155150225.1">
    <property type="nucleotide sequence ID" value="NZ_JACOPQ010000015.1"/>
</dbReference>
<sequence length="293" mass="32035">MNGPQKMRELFASKKTVVAPGAHDMLTGKIIGKLGFDAVYMTGYGQSASHLGQPDVGLMSMSEMVMRAANMVEAAGVPVIADADTGFGNAVNVIRTVREYEKAGVAVIQLEDQVMPKKCGHMVGREVIAMEEMVGKIKAAVDTRVNPDFMIMARTDARTVFGIEAALERAHAYKEAGADIIFVESPESEAEMRRINEELPGTLTLANMVEGGRTPMFKNAQLSEFGYNLIIYPTASVYVTTKAMVDLWEGMRRDDTTETLIDTMIPFPKFNELVGLPEIRAIEANYATGRVVK</sequence>
<evidence type="ECO:0000313" key="2">
    <source>
        <dbReference type="Proteomes" id="UP000607645"/>
    </source>
</evidence>
<reference evidence="1" key="1">
    <citation type="submission" date="2020-08" db="EMBL/GenBank/DDBJ databases">
        <title>Genome public.</title>
        <authorList>
            <person name="Liu C."/>
            <person name="Sun Q."/>
        </authorList>
    </citation>
    <scope>NUCLEOTIDE SEQUENCE</scope>
    <source>
        <strain evidence="1">NSJ-52</strain>
    </source>
</reference>
<keyword evidence="2" id="KW-1185">Reference proteome</keyword>
<dbReference type="Pfam" id="PF13714">
    <property type="entry name" value="PEP_mutase"/>
    <property type="match status" value="1"/>
</dbReference>
<dbReference type="PANTHER" id="PTHR42905">
    <property type="entry name" value="PHOSPHOENOLPYRUVATE CARBOXYLASE"/>
    <property type="match status" value="1"/>
</dbReference>
<dbReference type="Proteomes" id="UP000607645">
    <property type="component" value="Unassembled WGS sequence"/>
</dbReference>
<proteinExistence type="predicted"/>
<dbReference type="InterPro" id="IPR040442">
    <property type="entry name" value="Pyrv_kinase-like_dom_sf"/>
</dbReference>
<dbReference type="InterPro" id="IPR015813">
    <property type="entry name" value="Pyrv/PenolPyrv_kinase-like_dom"/>
</dbReference>
<name>A0A8J6JEZ7_9FIRM</name>
<evidence type="ECO:0000313" key="1">
    <source>
        <dbReference type="EMBL" id="MBC5738371.1"/>
    </source>
</evidence>
<organism evidence="1 2">
    <name type="scientific">Lawsonibacter faecis</name>
    <dbReference type="NCBI Taxonomy" id="2763052"/>
    <lineage>
        <taxon>Bacteria</taxon>
        <taxon>Bacillati</taxon>
        <taxon>Bacillota</taxon>
        <taxon>Clostridia</taxon>
        <taxon>Eubacteriales</taxon>
        <taxon>Oscillospiraceae</taxon>
        <taxon>Lawsonibacter</taxon>
    </lineage>
</organism>
<dbReference type="CDD" id="cd00377">
    <property type="entry name" value="ICL_PEPM"/>
    <property type="match status" value="1"/>
</dbReference>
<keyword evidence="1" id="KW-0456">Lyase</keyword>
<dbReference type="Gene3D" id="3.20.20.60">
    <property type="entry name" value="Phosphoenolpyruvate-binding domains"/>
    <property type="match status" value="1"/>
</dbReference>
<dbReference type="InterPro" id="IPR018523">
    <property type="entry name" value="Isocitrate_lyase_ph_CS"/>
</dbReference>
<protein>
    <submittedName>
        <fullName evidence="1">Isocitrate lyase/PEP mutase family protein</fullName>
    </submittedName>
</protein>